<keyword evidence="1" id="KW-0433">Leucine-rich repeat</keyword>
<dbReference type="OrthoDB" id="266138at2759"/>
<keyword evidence="5" id="KW-1185">Reference proteome</keyword>
<proteinExistence type="predicted"/>
<accession>F4NXZ0</accession>
<dbReference type="InterPro" id="IPR032675">
    <property type="entry name" value="LRR_dom_sf"/>
</dbReference>
<evidence type="ECO:0000256" key="2">
    <source>
        <dbReference type="ARBA" id="ARBA00022737"/>
    </source>
</evidence>
<evidence type="ECO:0000313" key="5">
    <source>
        <dbReference type="Proteomes" id="UP000007241"/>
    </source>
</evidence>
<keyword evidence="2" id="KW-0677">Repeat</keyword>
<keyword evidence="3" id="KW-0175">Coiled coil</keyword>
<dbReference type="Pfam" id="PF13855">
    <property type="entry name" value="LRR_8"/>
    <property type="match status" value="1"/>
</dbReference>
<organism evidence="4 5">
    <name type="scientific">Batrachochytrium dendrobatidis (strain JAM81 / FGSC 10211)</name>
    <name type="common">Frog chytrid fungus</name>
    <dbReference type="NCBI Taxonomy" id="684364"/>
    <lineage>
        <taxon>Eukaryota</taxon>
        <taxon>Fungi</taxon>
        <taxon>Fungi incertae sedis</taxon>
        <taxon>Chytridiomycota</taxon>
        <taxon>Chytridiomycota incertae sedis</taxon>
        <taxon>Chytridiomycetes</taxon>
        <taxon>Rhizophydiales</taxon>
        <taxon>Rhizophydiales incertae sedis</taxon>
        <taxon>Batrachochytrium</taxon>
    </lineage>
</organism>
<sequence length="1363" mass="154857">MCHYNFPVISNINHFSHLTALYIVAQDIKEITGLETCVHLQDLWICESKVAVISGLNCCVDLRRLYLYSNKITKIEGLLVLVKLEQLWINDNEITEIENLGHLKRLTNLQLGNNRIVNISCSLNENCALKELNLSGNRICSFQEILHLTRLQHLTHLCLSDPNYADNPICMLCNYQTHVVYHFPNLKSLDTLEITEESRRIISATVLKKRMYYNMRIRTIQRNTNSLIKNLQGVSAADQERLEKDIELLMARSKKLQKKRDELAAAAMLKLPHDSNMSTKLEAARQQINAAIESKTQTHINLLIHRSDIHSQIMNQSDMAIRKLLLELETGGNVRFEDEQKDDPWVSECENLVKVFIKRAVSKNSPRTIQIHRISRLHNRNMKLQFDDRLMKAGDTDTPLPLCYHGRESSSDDVFSVVEHGCELIPGTTRLAESVVLSNVLDCYDGQTSENNENEPQMSTIVKKSLRQAVIIRGLLKNSANVSNTIESIKQCKVNEYPKMDAVYQKISNLFKNKDTPTKTGDIPKEYCVFSRNVLLPEYFIEYSLESDMDQYTTQLERLLVDIAYSNRMSHSDMPSIAAELRKKLTDLNEPLKVMANDISMSTLEALHPEIMMMDNTKQSETELMDSIVSKSGIALEHLNLSSQCAFKQNALLHQKQLRSLTISHGNLMAIPKFPSLPLLERLDLSFNAIHSLENGFEMYSGLKFLDLAGNNISNLECLKALFCTLCNLAVLDLRFNPVCKHKGYRKYCLTLSSTLQVLDAIPVEKAERHNVDWNTLFESRASSQQHLFRPLSMRTQTGYGSTSIDCKYLLALSRNSHTDIQTDIITTLQLDSCNLFNLDMLPDEMPSLRWASFRNNNLKDVSKLSKYRRLEDISLENNEIHSVDALSKLEYLTKFDASNNLIASVNTAANFKSLMLFSLENNRVKSLKPFSKMVSLMEFYIGNNQISDMFGIFPLKELPRLIILDLTGNAVCNILNYRLFTIFHLIRLKILDGAGITAKEQTHAKEIYMGKLTIELLGEKIGHFTFKNISELDLRNCKIREIDCLANGDFRNLRRLNFDNNMLTNIDCFTTLVGLRCLSLNNNRIERLLSSDTASPVPASSNLGSISSLSGNSLGELNSSAAGCNFGNGLTLRRDSTSDYGKSNPLLSQLEELYLGHNQITRIADLGLHRMPQLRTLYLQGNKIGKIDGLEHMTSLTELVLDKNQIKTADPLSFLSLINLKELHIKENRLRSLMHFDCLPNLQMLFLSNNRIHEMSEIEKMKLPSLLEISLASNAVSRKQLYRIALVIRFPQILGIDGKDVADEERQRAHAYYFEQCMAREDPIAKLATSNTHNLQNSMSSLMTSNSSKHPIKITSVVLDGK</sequence>
<evidence type="ECO:0000256" key="1">
    <source>
        <dbReference type="ARBA" id="ARBA00022614"/>
    </source>
</evidence>
<dbReference type="InterPro" id="IPR003591">
    <property type="entry name" value="Leu-rich_rpt_typical-subtyp"/>
</dbReference>
<reference evidence="4 5" key="1">
    <citation type="submission" date="2009-12" db="EMBL/GenBank/DDBJ databases">
        <title>The draft genome of Batrachochytrium dendrobatidis.</title>
        <authorList>
            <consortium name="US DOE Joint Genome Institute (JGI-PGF)"/>
            <person name="Kuo A."/>
            <person name="Salamov A."/>
            <person name="Schmutz J."/>
            <person name="Lucas S."/>
            <person name="Pitluck S."/>
            <person name="Rosenblum E."/>
            <person name="Stajich J."/>
            <person name="Eisen M."/>
            <person name="Grigoriev I.V."/>
        </authorList>
    </citation>
    <scope>NUCLEOTIDE SEQUENCE [LARGE SCALE GENOMIC DNA]</scope>
    <source>
        <strain evidence="5">JAM81 / FGSC 10211</strain>
    </source>
</reference>
<dbReference type="SMART" id="SM00365">
    <property type="entry name" value="LRR_SD22"/>
    <property type="match status" value="16"/>
</dbReference>
<dbReference type="STRING" id="684364.F4NXZ0"/>
<dbReference type="SMART" id="SM00369">
    <property type="entry name" value="LRR_TYP"/>
    <property type="match status" value="11"/>
</dbReference>
<dbReference type="SUPFAM" id="SSF52075">
    <property type="entry name" value="Outer arm dynein light chain 1"/>
    <property type="match status" value="1"/>
</dbReference>
<protein>
    <recommendedName>
        <fullName evidence="6">Protein phosphatase 1 regulatory subunit 7</fullName>
    </recommendedName>
</protein>
<dbReference type="RefSeq" id="XP_006677343.1">
    <property type="nucleotide sequence ID" value="XM_006677280.1"/>
</dbReference>
<name>F4NXZ0_BATDJ</name>
<dbReference type="Proteomes" id="UP000007241">
    <property type="component" value="Unassembled WGS sequence"/>
</dbReference>
<dbReference type="InterPro" id="IPR001611">
    <property type="entry name" value="Leu-rich_rpt"/>
</dbReference>
<dbReference type="Pfam" id="PF14580">
    <property type="entry name" value="LRR_9"/>
    <property type="match status" value="3"/>
</dbReference>
<dbReference type="Pfam" id="PF12799">
    <property type="entry name" value="LRR_4"/>
    <property type="match status" value="1"/>
</dbReference>
<evidence type="ECO:0000256" key="3">
    <source>
        <dbReference type="SAM" id="Coils"/>
    </source>
</evidence>
<dbReference type="InterPro" id="IPR050836">
    <property type="entry name" value="SDS22/Internalin_LRR"/>
</dbReference>
<dbReference type="PANTHER" id="PTHR46652">
    <property type="entry name" value="LEUCINE-RICH REPEAT AND IQ DOMAIN-CONTAINING PROTEIN 1-RELATED"/>
    <property type="match status" value="1"/>
</dbReference>
<dbReference type="OMA" id="HTAGNVR"/>
<gene>
    <name evidence="4" type="ORF">BATDEDRAFT_23659</name>
</gene>
<dbReference type="EMBL" id="GL882881">
    <property type="protein sequence ID" value="EGF82229.1"/>
    <property type="molecule type" value="Genomic_DNA"/>
</dbReference>
<dbReference type="PROSITE" id="PS51450">
    <property type="entry name" value="LRR"/>
    <property type="match status" value="12"/>
</dbReference>
<evidence type="ECO:0000313" key="4">
    <source>
        <dbReference type="EMBL" id="EGF82229.1"/>
    </source>
</evidence>
<dbReference type="Gene3D" id="3.80.10.10">
    <property type="entry name" value="Ribonuclease Inhibitor"/>
    <property type="match status" value="8"/>
</dbReference>
<dbReference type="GeneID" id="18238274"/>
<dbReference type="SUPFAM" id="SSF52058">
    <property type="entry name" value="L domain-like"/>
    <property type="match status" value="2"/>
</dbReference>
<dbReference type="PANTHER" id="PTHR46652:SF3">
    <property type="entry name" value="LEUCINE-RICH REPEAT-CONTAINING PROTEIN 9"/>
    <property type="match status" value="1"/>
</dbReference>
<feature type="coiled-coil region" evidence="3">
    <location>
        <begin position="239"/>
        <end position="266"/>
    </location>
</feature>
<dbReference type="InParanoid" id="F4NXZ0"/>
<dbReference type="HOGENOM" id="CLU_002627_0_0_1"/>
<dbReference type="InterPro" id="IPR025875">
    <property type="entry name" value="Leu-rich_rpt_4"/>
</dbReference>
<evidence type="ECO:0008006" key="6">
    <source>
        <dbReference type="Google" id="ProtNLM"/>
    </source>
</evidence>